<dbReference type="EMBL" id="FUXX01000034">
    <property type="protein sequence ID" value="SKA66228.1"/>
    <property type="molecule type" value="Genomic_DNA"/>
</dbReference>
<dbReference type="RefSeq" id="WP_078929164.1">
    <property type="nucleotide sequence ID" value="NZ_FUXX01000034.1"/>
</dbReference>
<name>A0A1T4VMY9_9GAMM</name>
<gene>
    <name evidence="1" type="ORF">SAMN02745213_01785</name>
</gene>
<protein>
    <recommendedName>
        <fullName evidence="3">Transcriptional regulator, AlpA family</fullName>
    </recommendedName>
</protein>
<accession>A0A1T4VMY9</accession>
<dbReference type="Proteomes" id="UP000242432">
    <property type="component" value="Unassembled WGS sequence"/>
</dbReference>
<organism evidence="1 2">
    <name type="scientific">Succinivibrio dextrinosolvens DSM 3072</name>
    <dbReference type="NCBI Taxonomy" id="1123324"/>
    <lineage>
        <taxon>Bacteria</taxon>
        <taxon>Pseudomonadati</taxon>
        <taxon>Pseudomonadota</taxon>
        <taxon>Gammaproteobacteria</taxon>
        <taxon>Aeromonadales</taxon>
        <taxon>Succinivibrionaceae</taxon>
        <taxon>Succinivibrio</taxon>
    </lineage>
</organism>
<dbReference type="AlphaFoldDB" id="A0A1T4VMY9"/>
<evidence type="ECO:0008006" key="3">
    <source>
        <dbReference type="Google" id="ProtNLM"/>
    </source>
</evidence>
<proteinExistence type="predicted"/>
<keyword evidence="2" id="KW-1185">Reference proteome</keyword>
<evidence type="ECO:0000313" key="1">
    <source>
        <dbReference type="EMBL" id="SKA66228.1"/>
    </source>
</evidence>
<reference evidence="2" key="1">
    <citation type="submission" date="2017-02" db="EMBL/GenBank/DDBJ databases">
        <authorList>
            <person name="Varghese N."/>
            <person name="Submissions S."/>
        </authorList>
    </citation>
    <scope>NUCLEOTIDE SEQUENCE [LARGE SCALE GENOMIC DNA]</scope>
    <source>
        <strain evidence="2">DSM 3072</strain>
    </source>
</reference>
<evidence type="ECO:0000313" key="2">
    <source>
        <dbReference type="Proteomes" id="UP000242432"/>
    </source>
</evidence>
<sequence length="84" mass="9942">MANKTDKISTSPIQLLNENIFLNTIQIMKIFGITRATFNKWKKSKGFPEELYLTKHPLWKRDEILSWADSFNKNNPLWKLTETN</sequence>